<accession>A0A157QRJ0</accession>
<evidence type="ECO:0000256" key="1">
    <source>
        <dbReference type="ARBA" id="ARBA00004651"/>
    </source>
</evidence>
<dbReference type="AlphaFoldDB" id="A0A157QRJ0"/>
<dbReference type="GO" id="GO:0055085">
    <property type="term" value="P:transmembrane transport"/>
    <property type="evidence" value="ECO:0007669"/>
    <property type="project" value="InterPro"/>
</dbReference>
<evidence type="ECO:0000256" key="3">
    <source>
        <dbReference type="ARBA" id="ARBA00022692"/>
    </source>
</evidence>
<feature type="transmembrane region" description="Helical" evidence="6">
    <location>
        <begin position="12"/>
        <end position="33"/>
    </location>
</feature>
<comment type="subcellular location">
    <subcellularLocation>
        <location evidence="1">Cell membrane</location>
        <topology evidence="1">Multi-pass membrane protein</topology>
    </subcellularLocation>
</comment>
<feature type="transmembrane region" description="Helical" evidence="6">
    <location>
        <begin position="60"/>
        <end position="80"/>
    </location>
</feature>
<evidence type="ECO:0000256" key="5">
    <source>
        <dbReference type="ARBA" id="ARBA00023136"/>
    </source>
</evidence>
<dbReference type="OrthoDB" id="9776227at2"/>
<keyword evidence="5 6" id="KW-0472">Membrane</keyword>
<keyword evidence="4 6" id="KW-1133">Transmembrane helix</keyword>
<evidence type="ECO:0000256" key="2">
    <source>
        <dbReference type="ARBA" id="ARBA00022475"/>
    </source>
</evidence>
<proteinExistence type="predicted"/>
<feature type="transmembrane region" description="Helical" evidence="6">
    <location>
        <begin position="321"/>
        <end position="338"/>
    </location>
</feature>
<feature type="transmembrane region" description="Helical" evidence="6">
    <location>
        <begin position="101"/>
        <end position="120"/>
    </location>
</feature>
<keyword evidence="2" id="KW-1003">Cell membrane</keyword>
<dbReference type="RefSeq" id="WP_066417422.1">
    <property type="nucleotide sequence ID" value="NZ_FKBS01000025.1"/>
</dbReference>
<keyword evidence="3 6" id="KW-0812">Transmembrane</keyword>
<protein>
    <submittedName>
        <fullName evidence="7">Permease</fullName>
    </submittedName>
</protein>
<feature type="transmembrane region" description="Helical" evidence="6">
    <location>
        <begin position="350"/>
        <end position="370"/>
    </location>
</feature>
<feature type="transmembrane region" description="Helical" evidence="6">
    <location>
        <begin position="291"/>
        <end position="309"/>
    </location>
</feature>
<dbReference type="NCBIfam" id="TIGR04408">
    <property type="entry name" value="LptG_lptG"/>
    <property type="match status" value="1"/>
</dbReference>
<dbReference type="InterPro" id="IPR030923">
    <property type="entry name" value="LptG"/>
</dbReference>
<gene>
    <name evidence="7" type="primary">lptG</name>
    <name evidence="7" type="ORF">SAMEA1982600_03905</name>
</gene>
<dbReference type="GO" id="GO:0015920">
    <property type="term" value="P:lipopolysaccharide transport"/>
    <property type="evidence" value="ECO:0007669"/>
    <property type="project" value="TreeGrafter"/>
</dbReference>
<dbReference type="GO" id="GO:0043190">
    <property type="term" value="C:ATP-binding cassette (ABC) transporter complex"/>
    <property type="evidence" value="ECO:0007669"/>
    <property type="project" value="InterPro"/>
</dbReference>
<dbReference type="PANTHER" id="PTHR33529:SF2">
    <property type="entry name" value="LIPOPOLYSACCHARIDE EXPORT SYSTEM PERMEASE PROTEIN LPTG"/>
    <property type="match status" value="1"/>
</dbReference>
<reference evidence="7 8" key="1">
    <citation type="submission" date="2016-03" db="EMBL/GenBank/DDBJ databases">
        <authorList>
            <consortium name="Pathogen Informatics"/>
        </authorList>
    </citation>
    <scope>NUCLEOTIDE SEQUENCE [LARGE SCALE GENOMIC DNA]</scope>
    <source>
        <strain evidence="7 8">NCTC13364</strain>
    </source>
</reference>
<evidence type="ECO:0000256" key="6">
    <source>
        <dbReference type="SAM" id="Phobius"/>
    </source>
</evidence>
<organism evidence="7 8">
    <name type="scientific">Bordetella ansorpii</name>
    <dbReference type="NCBI Taxonomy" id="288768"/>
    <lineage>
        <taxon>Bacteria</taxon>
        <taxon>Pseudomonadati</taxon>
        <taxon>Pseudomonadota</taxon>
        <taxon>Betaproteobacteria</taxon>
        <taxon>Burkholderiales</taxon>
        <taxon>Alcaligenaceae</taxon>
        <taxon>Bordetella</taxon>
    </lineage>
</organism>
<dbReference type="EMBL" id="FKBS01000025">
    <property type="protein sequence ID" value="SAI48204.1"/>
    <property type="molecule type" value="Genomic_DNA"/>
</dbReference>
<dbReference type="Pfam" id="PF03739">
    <property type="entry name" value="LptF_LptG"/>
    <property type="match status" value="1"/>
</dbReference>
<dbReference type="PANTHER" id="PTHR33529">
    <property type="entry name" value="SLR0882 PROTEIN-RELATED"/>
    <property type="match status" value="1"/>
</dbReference>
<dbReference type="InterPro" id="IPR005495">
    <property type="entry name" value="LptG/LptF_permease"/>
</dbReference>
<evidence type="ECO:0000313" key="7">
    <source>
        <dbReference type="EMBL" id="SAI48204.1"/>
    </source>
</evidence>
<evidence type="ECO:0000256" key="4">
    <source>
        <dbReference type="ARBA" id="ARBA00022989"/>
    </source>
</evidence>
<dbReference type="Proteomes" id="UP000077037">
    <property type="component" value="Unassembled WGS sequence"/>
</dbReference>
<sequence>MRTARRYLAREIYRSCAVVLLALLGLFTFFALVDDLDNVGKTFTMLALFYMQGLALPTRLYDLLPIGLLIGSILALAGLAQRNELVILRVSGVSGMRLLGTLWLITVPVMVGALLLSEFVTPEAEIRTGEANLMLRGKAGGGRLASGYWFKEPTREGGTRIINIQKLMANGQVGDVMLYEFKKDLELTATWQAASGTLGNGSLTLTNVVQTRIDPKAPEALANARPPEQPPARVTKLPELTLDTTLSPERLLARVLTPERMSIVTLLDYIDYLHNNQLQADRQIVALWRKAVYPFTLLVMITIAAPISFMQTRRGGVGAKVFIGILLGVGFFMLNQLALNVGMLSRWPPWLTALGPNVAALLLAFGSLTLMEYRHVVGRLVERRWPWRRVPA</sequence>
<name>A0A157QRJ0_9BORD</name>
<evidence type="ECO:0000313" key="8">
    <source>
        <dbReference type="Proteomes" id="UP000077037"/>
    </source>
</evidence>